<evidence type="ECO:0000256" key="1">
    <source>
        <dbReference type="SAM" id="MobiDB-lite"/>
    </source>
</evidence>
<dbReference type="AlphaFoldDB" id="A0AA41U8P1"/>
<feature type="compositionally biased region" description="Basic and acidic residues" evidence="1">
    <location>
        <begin position="53"/>
        <end position="62"/>
    </location>
</feature>
<sequence>MVTDHGRPIARIVPISLSPFERLVAEGEYVAASTTKIFTPPIDDPPGRPSGKVLDELRSDRL</sequence>
<comment type="caution">
    <text evidence="2">The sequence shown here is derived from an EMBL/GenBank/DDBJ whole genome shotgun (WGS) entry which is preliminary data.</text>
</comment>
<dbReference type="EMBL" id="JAKGSG010000051">
    <property type="protein sequence ID" value="MCF4122926.1"/>
    <property type="molecule type" value="Genomic_DNA"/>
</dbReference>
<evidence type="ECO:0008006" key="4">
    <source>
        <dbReference type="Google" id="ProtNLM"/>
    </source>
</evidence>
<keyword evidence="3" id="KW-1185">Reference proteome</keyword>
<evidence type="ECO:0000313" key="2">
    <source>
        <dbReference type="EMBL" id="MCF4122926.1"/>
    </source>
</evidence>
<dbReference type="Proteomes" id="UP001165405">
    <property type="component" value="Unassembled WGS sequence"/>
</dbReference>
<organism evidence="2 3">
    <name type="scientific">Antribacter soli</name>
    <dbReference type="NCBI Taxonomy" id="2910976"/>
    <lineage>
        <taxon>Bacteria</taxon>
        <taxon>Bacillati</taxon>
        <taxon>Actinomycetota</taxon>
        <taxon>Actinomycetes</taxon>
        <taxon>Micrococcales</taxon>
        <taxon>Promicromonosporaceae</taxon>
        <taxon>Antribacter</taxon>
    </lineage>
</organism>
<name>A0AA41U8P1_9MICO</name>
<evidence type="ECO:0000313" key="3">
    <source>
        <dbReference type="Proteomes" id="UP001165405"/>
    </source>
</evidence>
<protein>
    <recommendedName>
        <fullName evidence="4">Type II toxin-antitoxin system prevent-host-death family antitoxin</fullName>
    </recommendedName>
</protein>
<gene>
    <name evidence="2" type="ORF">L1785_18265</name>
</gene>
<reference evidence="2" key="1">
    <citation type="submission" date="2022-01" db="EMBL/GenBank/DDBJ databases">
        <title>Antribacter sp. nov., isolated from Guizhou of China.</title>
        <authorList>
            <person name="Chengliang C."/>
            <person name="Ya Z."/>
        </authorList>
    </citation>
    <scope>NUCLEOTIDE SEQUENCE</scope>
    <source>
        <strain evidence="2">KLBMP 9083</strain>
    </source>
</reference>
<proteinExistence type="predicted"/>
<feature type="region of interest" description="Disordered" evidence="1">
    <location>
        <begin position="37"/>
        <end position="62"/>
    </location>
</feature>
<accession>A0AA41U8P1</accession>